<feature type="transmembrane region" description="Helical" evidence="1">
    <location>
        <begin position="12"/>
        <end position="40"/>
    </location>
</feature>
<evidence type="ECO:0008006" key="3">
    <source>
        <dbReference type="Google" id="ProtNLM"/>
    </source>
</evidence>
<accession>A0A644TL99</accession>
<gene>
    <name evidence="2" type="ORF">SDC9_13453</name>
</gene>
<protein>
    <recommendedName>
        <fullName evidence="3">LPS export ABC transporter periplasmic protein LptC</fullName>
    </recommendedName>
</protein>
<proteinExistence type="predicted"/>
<dbReference type="AlphaFoldDB" id="A0A644TL99"/>
<sequence length="212" mass="22968">MGFAKSSGGPRFSATALPAAFSATFPAALVAAFFVAPILFSSCSPAEESAALLQGELPEAVFYNYRREDMGPNGLSFVARAERAEYFKEKGLLVVYGLSFEDIGEDGRTVVASGEAGEAYYYEDTGDAEAKGSVRIRSLEENASFETESLKYFAATESLEGGPKDLVLVRIGEKLFLQGRGFFADIREKTFAFRAGVEGMIQNKVVPDRTKE</sequence>
<evidence type="ECO:0000256" key="1">
    <source>
        <dbReference type="SAM" id="Phobius"/>
    </source>
</evidence>
<dbReference type="EMBL" id="VSSQ01000038">
    <property type="protein sequence ID" value="MPL67755.1"/>
    <property type="molecule type" value="Genomic_DNA"/>
</dbReference>
<keyword evidence="1" id="KW-1133">Transmembrane helix</keyword>
<keyword evidence="1" id="KW-0472">Membrane</keyword>
<comment type="caution">
    <text evidence="2">The sequence shown here is derived from an EMBL/GenBank/DDBJ whole genome shotgun (WGS) entry which is preliminary data.</text>
</comment>
<reference evidence="2" key="1">
    <citation type="submission" date="2019-08" db="EMBL/GenBank/DDBJ databases">
        <authorList>
            <person name="Kucharzyk K."/>
            <person name="Murdoch R.W."/>
            <person name="Higgins S."/>
            <person name="Loffler F."/>
        </authorList>
    </citation>
    <scope>NUCLEOTIDE SEQUENCE</scope>
</reference>
<name>A0A644TL99_9ZZZZ</name>
<evidence type="ECO:0000313" key="2">
    <source>
        <dbReference type="EMBL" id="MPL67755.1"/>
    </source>
</evidence>
<organism evidence="2">
    <name type="scientific">bioreactor metagenome</name>
    <dbReference type="NCBI Taxonomy" id="1076179"/>
    <lineage>
        <taxon>unclassified sequences</taxon>
        <taxon>metagenomes</taxon>
        <taxon>ecological metagenomes</taxon>
    </lineage>
</organism>
<keyword evidence="1" id="KW-0812">Transmembrane</keyword>